<feature type="region of interest" description="Disordered" evidence="1">
    <location>
        <begin position="93"/>
        <end position="115"/>
    </location>
</feature>
<accession>A0A4C2A8H9</accession>
<dbReference type="EMBL" id="BGZK01002661">
    <property type="protein sequence ID" value="GBP95633.1"/>
    <property type="molecule type" value="Genomic_DNA"/>
</dbReference>
<evidence type="ECO:0000313" key="3">
    <source>
        <dbReference type="Proteomes" id="UP000299102"/>
    </source>
</evidence>
<dbReference type="AlphaFoldDB" id="A0A4C2A8H9"/>
<gene>
    <name evidence="2" type="ORF">EVAR_63482_1</name>
</gene>
<reference evidence="2 3" key="1">
    <citation type="journal article" date="2019" name="Commun. Biol.">
        <title>The bagworm genome reveals a unique fibroin gene that provides high tensile strength.</title>
        <authorList>
            <person name="Kono N."/>
            <person name="Nakamura H."/>
            <person name="Ohtoshi R."/>
            <person name="Tomita M."/>
            <person name="Numata K."/>
            <person name="Arakawa K."/>
        </authorList>
    </citation>
    <scope>NUCLEOTIDE SEQUENCE [LARGE SCALE GENOMIC DNA]</scope>
</reference>
<protein>
    <submittedName>
        <fullName evidence="2">Uncharacterized protein</fullName>
    </submittedName>
</protein>
<proteinExistence type="predicted"/>
<name>A0A4C2A8H9_EUMVA</name>
<evidence type="ECO:0000256" key="1">
    <source>
        <dbReference type="SAM" id="MobiDB-lite"/>
    </source>
</evidence>
<keyword evidence="3" id="KW-1185">Reference proteome</keyword>
<evidence type="ECO:0000313" key="2">
    <source>
        <dbReference type="EMBL" id="GBP95633.1"/>
    </source>
</evidence>
<organism evidence="2 3">
    <name type="scientific">Eumeta variegata</name>
    <name type="common">Bagworm moth</name>
    <name type="synonym">Eumeta japonica</name>
    <dbReference type="NCBI Taxonomy" id="151549"/>
    <lineage>
        <taxon>Eukaryota</taxon>
        <taxon>Metazoa</taxon>
        <taxon>Ecdysozoa</taxon>
        <taxon>Arthropoda</taxon>
        <taxon>Hexapoda</taxon>
        <taxon>Insecta</taxon>
        <taxon>Pterygota</taxon>
        <taxon>Neoptera</taxon>
        <taxon>Endopterygota</taxon>
        <taxon>Lepidoptera</taxon>
        <taxon>Glossata</taxon>
        <taxon>Ditrysia</taxon>
        <taxon>Tineoidea</taxon>
        <taxon>Psychidae</taxon>
        <taxon>Oiketicinae</taxon>
        <taxon>Eumeta</taxon>
    </lineage>
</organism>
<sequence>MLDVGCSLEAKVDVGVPKGDDSTPDEILCLMNELEFHPFIISSLPSNILFLTKRPITSQDSTGIAGLQEPYNLVVHRLSLLIAGSSAYTSMATPRASSAISPNAEDQRRVTRLTT</sequence>
<comment type="caution">
    <text evidence="2">The sequence shown here is derived from an EMBL/GenBank/DDBJ whole genome shotgun (WGS) entry which is preliminary data.</text>
</comment>
<dbReference type="Proteomes" id="UP000299102">
    <property type="component" value="Unassembled WGS sequence"/>
</dbReference>